<keyword evidence="2" id="KW-1185">Reference proteome</keyword>
<name>A0ABR1SAE9_9PEZI</name>
<proteinExistence type="predicted"/>
<sequence length="85" mass="9652">MFDPRGEAPVRYAKISSKSGTCEIPRFRGRGTVSQVLAIVSAQSTWLDFQIQSHDWAAWETSVPPLKLRRRERQVGQEADPHTND</sequence>
<gene>
    <name evidence="1" type="ORF">PG991_005864</name>
</gene>
<dbReference type="EMBL" id="JAQQWI010000007">
    <property type="protein sequence ID" value="KAK8028808.1"/>
    <property type="molecule type" value="Genomic_DNA"/>
</dbReference>
<accession>A0ABR1SAE9</accession>
<reference evidence="1 2" key="1">
    <citation type="submission" date="2023-01" db="EMBL/GenBank/DDBJ databases">
        <title>Analysis of 21 Apiospora genomes using comparative genomics revels a genus with tremendous synthesis potential of carbohydrate active enzymes and secondary metabolites.</title>
        <authorList>
            <person name="Sorensen T."/>
        </authorList>
    </citation>
    <scope>NUCLEOTIDE SEQUENCE [LARGE SCALE GENOMIC DNA]</scope>
    <source>
        <strain evidence="1 2">CBS 20057</strain>
    </source>
</reference>
<evidence type="ECO:0000313" key="1">
    <source>
        <dbReference type="EMBL" id="KAK8028808.1"/>
    </source>
</evidence>
<protein>
    <submittedName>
        <fullName evidence="1">Uncharacterized protein</fullName>
    </submittedName>
</protein>
<dbReference type="Proteomes" id="UP001396898">
    <property type="component" value="Unassembled WGS sequence"/>
</dbReference>
<evidence type="ECO:0000313" key="2">
    <source>
        <dbReference type="Proteomes" id="UP001396898"/>
    </source>
</evidence>
<organism evidence="1 2">
    <name type="scientific">Apiospora marii</name>
    <dbReference type="NCBI Taxonomy" id="335849"/>
    <lineage>
        <taxon>Eukaryota</taxon>
        <taxon>Fungi</taxon>
        <taxon>Dikarya</taxon>
        <taxon>Ascomycota</taxon>
        <taxon>Pezizomycotina</taxon>
        <taxon>Sordariomycetes</taxon>
        <taxon>Xylariomycetidae</taxon>
        <taxon>Amphisphaeriales</taxon>
        <taxon>Apiosporaceae</taxon>
        <taxon>Apiospora</taxon>
    </lineage>
</organism>
<comment type="caution">
    <text evidence="1">The sequence shown here is derived from an EMBL/GenBank/DDBJ whole genome shotgun (WGS) entry which is preliminary data.</text>
</comment>